<organism evidence="1 2">
    <name type="scientific">Chitinophaga cymbidii</name>
    <dbReference type="NCBI Taxonomy" id="1096750"/>
    <lineage>
        <taxon>Bacteria</taxon>
        <taxon>Pseudomonadati</taxon>
        <taxon>Bacteroidota</taxon>
        <taxon>Chitinophagia</taxon>
        <taxon>Chitinophagales</taxon>
        <taxon>Chitinophagaceae</taxon>
        <taxon>Chitinophaga</taxon>
    </lineage>
</organism>
<evidence type="ECO:0000313" key="1">
    <source>
        <dbReference type="EMBL" id="GEP95712.1"/>
    </source>
</evidence>
<dbReference type="AlphaFoldDB" id="A0A512RJ69"/>
<keyword evidence="2" id="KW-1185">Reference proteome</keyword>
<dbReference type="EMBL" id="BKAU01000001">
    <property type="protein sequence ID" value="GEP95712.1"/>
    <property type="molecule type" value="Genomic_DNA"/>
</dbReference>
<sequence>MSEDYKVFCTTGVDKCKNYFSFSEKKDDQYRHGIYCHSTAVDYRKLEHILNVINPNR</sequence>
<protein>
    <submittedName>
        <fullName evidence="1">Uncharacterized protein</fullName>
    </submittedName>
</protein>
<evidence type="ECO:0000313" key="2">
    <source>
        <dbReference type="Proteomes" id="UP000321436"/>
    </source>
</evidence>
<reference evidence="1 2" key="1">
    <citation type="submission" date="2019-07" db="EMBL/GenBank/DDBJ databases">
        <title>Whole genome shotgun sequence of Chitinophaga cymbidii NBRC 109752.</title>
        <authorList>
            <person name="Hosoyama A."/>
            <person name="Uohara A."/>
            <person name="Ohji S."/>
            <person name="Ichikawa N."/>
        </authorList>
    </citation>
    <scope>NUCLEOTIDE SEQUENCE [LARGE SCALE GENOMIC DNA]</scope>
    <source>
        <strain evidence="1 2">NBRC 109752</strain>
    </source>
</reference>
<accession>A0A512RJ69</accession>
<gene>
    <name evidence="1" type="ORF">CCY01nite_19720</name>
</gene>
<name>A0A512RJ69_9BACT</name>
<comment type="caution">
    <text evidence="1">The sequence shown here is derived from an EMBL/GenBank/DDBJ whole genome shotgun (WGS) entry which is preliminary data.</text>
</comment>
<proteinExistence type="predicted"/>
<dbReference type="Proteomes" id="UP000321436">
    <property type="component" value="Unassembled WGS sequence"/>
</dbReference>